<dbReference type="GO" id="GO:0000976">
    <property type="term" value="F:transcription cis-regulatory region binding"/>
    <property type="evidence" value="ECO:0007669"/>
    <property type="project" value="TreeGrafter"/>
</dbReference>
<protein>
    <recommendedName>
        <fullName evidence="1">Catabolite control protein A</fullName>
    </recommendedName>
</protein>
<evidence type="ECO:0000259" key="6">
    <source>
        <dbReference type="PROSITE" id="PS50943"/>
    </source>
</evidence>
<feature type="domain" description="HTH cro/C1-type" evidence="6">
    <location>
        <begin position="4"/>
        <end position="47"/>
    </location>
</feature>
<dbReference type="PANTHER" id="PTHR30146:SF109">
    <property type="entry name" value="HTH-TYPE TRANSCRIPTIONAL REGULATOR GALS"/>
    <property type="match status" value="1"/>
</dbReference>
<name>A0A0J8GGA9_9LIST</name>
<evidence type="ECO:0000256" key="2">
    <source>
        <dbReference type="ARBA" id="ARBA00023015"/>
    </source>
</evidence>
<dbReference type="Gene3D" id="3.40.50.2300">
    <property type="match status" value="2"/>
</dbReference>
<dbReference type="Proteomes" id="UP000052258">
    <property type="component" value="Unassembled WGS sequence"/>
</dbReference>
<comment type="caution">
    <text evidence="7">The sequence shown here is derived from an EMBL/GenBank/DDBJ whole genome shotgun (WGS) entry which is preliminary data.</text>
</comment>
<dbReference type="GO" id="GO:0003700">
    <property type="term" value="F:DNA-binding transcription factor activity"/>
    <property type="evidence" value="ECO:0007669"/>
    <property type="project" value="TreeGrafter"/>
</dbReference>
<dbReference type="RefSeq" id="WP_007476673.1">
    <property type="nucleotide sequence ID" value="NZ_KQ130613.1"/>
</dbReference>
<gene>
    <name evidence="7" type="ORF">X560_0950</name>
</gene>
<feature type="domain" description="HTH lacI-type" evidence="5">
    <location>
        <begin position="3"/>
        <end position="57"/>
    </location>
</feature>
<reference evidence="7 8" key="1">
    <citation type="journal article" date="2015" name="Genome Biol. Evol.">
        <title>Comparative Genomics of Listeria Sensu Lato: Genus-Wide Differences in Evolutionary Dynamics and the Progressive Gain of Complex, Potentially Pathogenicity-Related Traits through Lateral Gene Transfer.</title>
        <authorList>
            <person name="Chiara M."/>
            <person name="Caruso M."/>
            <person name="D'Erchia A.M."/>
            <person name="Manzari C."/>
            <person name="Fraccalvieri R."/>
            <person name="Goffredo E."/>
            <person name="Latorre L."/>
            <person name="Miccolupo A."/>
            <person name="Padalino I."/>
            <person name="Santagada G."/>
            <person name="Chiocco D."/>
            <person name="Pesole G."/>
            <person name="Horner D.S."/>
            <person name="Parisi A."/>
        </authorList>
    </citation>
    <scope>NUCLEOTIDE SEQUENCE [LARGE SCALE GENOMIC DNA]</scope>
    <source>
        <strain evidence="7 8">1991</strain>
    </source>
</reference>
<dbReference type="InterPro" id="IPR001387">
    <property type="entry name" value="Cro/C1-type_HTH"/>
</dbReference>
<accession>A0A0J8GGA9</accession>
<keyword evidence="4" id="KW-0804">Transcription</keyword>
<sequence>MAATIYDIAKLAGVSKSTVSRVLNKQTNISEEAHKKVLQAIKELDYQPSKLARALTSSGFDAIMVISNRSTKTTSGNPYFSEIIHSISVEAERENFDLILQTAKNSEDELQKCLTKIQQKMIKGIIMLSSPADETFFDKIDAYNIPIVVTGKVEGAYQNIYSVDTDNFGDSYALTEFLIQSGHKKIACIHAPLDYHVSVDRLAGFRNCLFDHHLDIRSDWIIDSGYQIEDSYKAAEKLMAGLDKPTAVFATDDIKVMSIYKMAADNGYKIPEDLSVIGYNDKVASTFLSPPLTSIDIPINRLGQSATKLLFQILKDNSDIPKETIITTNMIVRDSIKKI</sequence>
<dbReference type="PROSITE" id="PS50943">
    <property type="entry name" value="HTH_CROC1"/>
    <property type="match status" value="1"/>
</dbReference>
<evidence type="ECO:0000256" key="1">
    <source>
        <dbReference type="ARBA" id="ARBA00019435"/>
    </source>
</evidence>
<dbReference type="InterPro" id="IPR010982">
    <property type="entry name" value="Lambda_DNA-bd_dom_sf"/>
</dbReference>
<keyword evidence="3" id="KW-0238">DNA-binding</keyword>
<dbReference type="SMART" id="SM00354">
    <property type="entry name" value="HTH_LACI"/>
    <property type="match status" value="1"/>
</dbReference>
<dbReference type="Gene3D" id="1.10.260.40">
    <property type="entry name" value="lambda repressor-like DNA-binding domains"/>
    <property type="match status" value="1"/>
</dbReference>
<dbReference type="PANTHER" id="PTHR30146">
    <property type="entry name" value="LACI-RELATED TRANSCRIPTIONAL REPRESSOR"/>
    <property type="match status" value="1"/>
</dbReference>
<keyword evidence="8" id="KW-1185">Reference proteome</keyword>
<proteinExistence type="predicted"/>
<dbReference type="FunFam" id="1.10.260.40:FF:000002">
    <property type="entry name" value="HTH-type transcriptional repressor PurR"/>
    <property type="match status" value="1"/>
</dbReference>
<dbReference type="PROSITE" id="PS00356">
    <property type="entry name" value="HTH_LACI_1"/>
    <property type="match status" value="1"/>
</dbReference>
<evidence type="ECO:0000256" key="3">
    <source>
        <dbReference type="ARBA" id="ARBA00023125"/>
    </source>
</evidence>
<evidence type="ECO:0000313" key="8">
    <source>
        <dbReference type="Proteomes" id="UP000052258"/>
    </source>
</evidence>
<dbReference type="CDD" id="cd01392">
    <property type="entry name" value="HTH_LacI"/>
    <property type="match status" value="1"/>
</dbReference>
<dbReference type="Pfam" id="PF00356">
    <property type="entry name" value="LacI"/>
    <property type="match status" value="1"/>
</dbReference>
<evidence type="ECO:0000259" key="5">
    <source>
        <dbReference type="PROSITE" id="PS50932"/>
    </source>
</evidence>
<dbReference type="InterPro" id="IPR028082">
    <property type="entry name" value="Peripla_BP_I"/>
</dbReference>
<dbReference type="OrthoDB" id="9784962at2"/>
<dbReference type="PROSITE" id="PS50932">
    <property type="entry name" value="HTH_LACI_2"/>
    <property type="match status" value="1"/>
</dbReference>
<organism evidence="7 8">
    <name type="scientific">Listeria fleischmannii 1991</name>
    <dbReference type="NCBI Taxonomy" id="1430899"/>
    <lineage>
        <taxon>Bacteria</taxon>
        <taxon>Bacillati</taxon>
        <taxon>Bacillota</taxon>
        <taxon>Bacilli</taxon>
        <taxon>Bacillales</taxon>
        <taxon>Listeriaceae</taxon>
        <taxon>Listeria</taxon>
    </lineage>
</organism>
<keyword evidence="2" id="KW-0805">Transcription regulation</keyword>
<dbReference type="AlphaFoldDB" id="A0A0J8GGA9"/>
<dbReference type="CDD" id="cd06267">
    <property type="entry name" value="PBP1_LacI_sugar_binding-like"/>
    <property type="match status" value="1"/>
</dbReference>
<dbReference type="Pfam" id="PF13377">
    <property type="entry name" value="Peripla_BP_3"/>
    <property type="match status" value="1"/>
</dbReference>
<evidence type="ECO:0000313" key="7">
    <source>
        <dbReference type="EMBL" id="KMT60024.1"/>
    </source>
</evidence>
<dbReference type="InterPro" id="IPR000843">
    <property type="entry name" value="HTH_LacI"/>
</dbReference>
<dbReference type="SUPFAM" id="SSF47413">
    <property type="entry name" value="lambda repressor-like DNA-binding domains"/>
    <property type="match status" value="1"/>
</dbReference>
<evidence type="ECO:0000256" key="4">
    <source>
        <dbReference type="ARBA" id="ARBA00023163"/>
    </source>
</evidence>
<dbReference type="SUPFAM" id="SSF53822">
    <property type="entry name" value="Periplasmic binding protein-like I"/>
    <property type="match status" value="1"/>
</dbReference>
<dbReference type="EMBL" id="AZHO01000011">
    <property type="protein sequence ID" value="KMT60024.1"/>
    <property type="molecule type" value="Genomic_DNA"/>
</dbReference>
<dbReference type="PRINTS" id="PR00036">
    <property type="entry name" value="HTHLACI"/>
</dbReference>
<dbReference type="InterPro" id="IPR046335">
    <property type="entry name" value="LacI/GalR-like_sensor"/>
</dbReference>
<dbReference type="PATRIC" id="fig|1430899.3.peg.980"/>